<evidence type="ECO:0000313" key="8">
    <source>
        <dbReference type="EMBL" id="PSH65388.1"/>
    </source>
</evidence>
<feature type="transmembrane region" description="Helical" evidence="5">
    <location>
        <begin position="205"/>
        <end position="226"/>
    </location>
</feature>
<dbReference type="NCBIfam" id="TIGR01770">
    <property type="entry name" value="NDH_I_N"/>
    <property type="match status" value="1"/>
</dbReference>
<feature type="transmembrane region" description="Helical" evidence="5">
    <location>
        <begin position="404"/>
        <end position="424"/>
    </location>
</feature>
<keyword evidence="5" id="KW-1278">Translocase</keyword>
<keyword evidence="5" id="KW-0813">Transport</keyword>
<dbReference type="EC" id="7.1.1.-" evidence="5"/>
<dbReference type="EMBL" id="PGGM01000003">
    <property type="protein sequence ID" value="PSH65388.1"/>
    <property type="molecule type" value="Genomic_DNA"/>
</dbReference>
<feature type="transmembrane region" description="Helical" evidence="5">
    <location>
        <begin position="326"/>
        <end position="345"/>
    </location>
</feature>
<dbReference type="GO" id="GO:0008137">
    <property type="term" value="F:NADH dehydrogenase (ubiquinone) activity"/>
    <property type="evidence" value="ECO:0007669"/>
    <property type="project" value="InterPro"/>
</dbReference>
<reference evidence="9" key="1">
    <citation type="submission" date="2017-11" db="EMBL/GenBank/DDBJ databases">
        <authorList>
            <person name="Kuznetsova I."/>
            <person name="Sazanova A."/>
            <person name="Chirak E."/>
            <person name="Safronova V."/>
            <person name="Willems A."/>
        </authorList>
    </citation>
    <scope>NUCLEOTIDE SEQUENCE [LARGE SCALE GENOMIC DNA]</scope>
    <source>
        <strain evidence="9">CCBAU 03422</strain>
    </source>
</reference>
<keyword evidence="2 5" id="KW-0812">Transmembrane</keyword>
<dbReference type="PANTHER" id="PTHR22773">
    <property type="entry name" value="NADH DEHYDROGENASE"/>
    <property type="match status" value="1"/>
</dbReference>
<organism evidence="8 9">
    <name type="scientific">Phyllobacterium sophorae</name>
    <dbReference type="NCBI Taxonomy" id="1520277"/>
    <lineage>
        <taxon>Bacteria</taxon>
        <taxon>Pseudomonadati</taxon>
        <taxon>Pseudomonadota</taxon>
        <taxon>Alphaproteobacteria</taxon>
        <taxon>Hyphomicrobiales</taxon>
        <taxon>Phyllobacteriaceae</taxon>
        <taxon>Phyllobacterium</taxon>
    </lineage>
</organism>
<keyword evidence="5" id="KW-0874">Quinone</keyword>
<dbReference type="RefSeq" id="WP_106663804.1">
    <property type="nucleotide sequence ID" value="NZ_PGGM01000003.1"/>
</dbReference>
<feature type="transmembrane region" description="Helical" evidence="5">
    <location>
        <begin position="72"/>
        <end position="95"/>
    </location>
</feature>
<dbReference type="GO" id="GO:0050136">
    <property type="term" value="F:NADH dehydrogenase (quinone) (non-electrogenic) activity"/>
    <property type="evidence" value="ECO:0007669"/>
    <property type="project" value="UniProtKB-UniRule"/>
</dbReference>
<gene>
    <name evidence="5" type="primary">nuoN</name>
    <name evidence="8" type="ORF">CU103_10355</name>
</gene>
<dbReference type="GO" id="GO:0012505">
    <property type="term" value="C:endomembrane system"/>
    <property type="evidence" value="ECO:0007669"/>
    <property type="project" value="UniProtKB-SubCell"/>
</dbReference>
<comment type="caution">
    <text evidence="8">The sequence shown here is derived from an EMBL/GenBank/DDBJ whole genome shotgun (WGS) entry which is preliminary data.</text>
</comment>
<comment type="function">
    <text evidence="5">NDH-1 shuttles electrons from NADH, via FMN and iron-sulfur (Fe-S) centers, to quinones in the respiratory chain. The immediate electron acceptor for the enzyme in this species is believed to be ubiquinone. Couples the redox reaction to proton translocation (for every two electrons transferred, four hydrogen ions are translocated across the cytoplasmic membrane), and thus conserves the redox energy in a proton gradient.</text>
</comment>
<evidence type="ECO:0000256" key="2">
    <source>
        <dbReference type="ARBA" id="ARBA00022692"/>
    </source>
</evidence>
<keyword evidence="5" id="KW-1003">Cell membrane</keyword>
<accession>A0A2P7BG40</accession>
<dbReference type="GO" id="GO:0048038">
    <property type="term" value="F:quinone binding"/>
    <property type="evidence" value="ECO:0007669"/>
    <property type="project" value="UniProtKB-KW"/>
</dbReference>
<dbReference type="InterPro" id="IPR010096">
    <property type="entry name" value="NADH-Q_OxRdtase_suN/2"/>
</dbReference>
<feature type="domain" description="NADH:quinone oxidoreductase/Mrp antiporter transmembrane" evidence="7">
    <location>
        <begin position="126"/>
        <end position="416"/>
    </location>
</feature>
<keyword evidence="4 5" id="KW-0472">Membrane</keyword>
<keyword evidence="5" id="KW-0830">Ubiquinone</keyword>
<dbReference type="OrthoDB" id="9811718at2"/>
<feature type="transmembrane region" description="Helical" evidence="5">
    <location>
        <begin position="299"/>
        <end position="320"/>
    </location>
</feature>
<comment type="subcellular location">
    <subcellularLocation>
        <location evidence="5">Cell membrane</location>
        <topology evidence="5">Multi-pass membrane protein</topology>
    </subcellularLocation>
    <subcellularLocation>
        <location evidence="1">Endomembrane system</location>
        <topology evidence="1">Multi-pass membrane protein</topology>
    </subcellularLocation>
    <subcellularLocation>
        <location evidence="6">Membrane</location>
        <topology evidence="6">Multi-pass membrane protein</topology>
    </subcellularLocation>
</comment>
<evidence type="ECO:0000256" key="6">
    <source>
        <dbReference type="RuleBase" id="RU000320"/>
    </source>
</evidence>
<evidence type="ECO:0000256" key="4">
    <source>
        <dbReference type="ARBA" id="ARBA00023136"/>
    </source>
</evidence>
<dbReference type="PRINTS" id="PR01434">
    <property type="entry name" value="NADHDHGNASE5"/>
</dbReference>
<feature type="transmembrane region" description="Helical" evidence="5">
    <location>
        <begin position="238"/>
        <end position="258"/>
    </location>
</feature>
<dbReference type="HAMAP" id="MF_00445">
    <property type="entry name" value="NDH1_NuoN_1"/>
    <property type="match status" value="1"/>
</dbReference>
<comment type="similarity">
    <text evidence="5">Belongs to the complex I subunit 2 family.</text>
</comment>
<feature type="transmembrane region" description="Helical" evidence="5">
    <location>
        <begin position="163"/>
        <end position="185"/>
    </location>
</feature>
<evidence type="ECO:0000256" key="5">
    <source>
        <dbReference type="HAMAP-Rule" id="MF_00445"/>
    </source>
</evidence>
<feature type="transmembrane region" description="Helical" evidence="5">
    <location>
        <begin position="270"/>
        <end position="292"/>
    </location>
</feature>
<feature type="transmembrane region" description="Helical" evidence="5">
    <location>
        <begin position="107"/>
        <end position="126"/>
    </location>
</feature>
<keyword evidence="3 5" id="KW-1133">Transmembrane helix</keyword>
<dbReference type="InterPro" id="IPR001750">
    <property type="entry name" value="ND/Mrp_TM"/>
</dbReference>
<evidence type="ECO:0000256" key="3">
    <source>
        <dbReference type="ARBA" id="ARBA00022989"/>
    </source>
</evidence>
<feature type="transmembrane region" description="Helical" evidence="5">
    <location>
        <begin position="445"/>
        <end position="469"/>
    </location>
</feature>
<feature type="transmembrane region" description="Helical" evidence="5">
    <location>
        <begin position="6"/>
        <end position="29"/>
    </location>
</feature>
<evidence type="ECO:0000259" key="7">
    <source>
        <dbReference type="Pfam" id="PF00361"/>
    </source>
</evidence>
<dbReference type="GO" id="GO:0042773">
    <property type="term" value="P:ATP synthesis coupled electron transport"/>
    <property type="evidence" value="ECO:0007669"/>
    <property type="project" value="InterPro"/>
</dbReference>
<protein>
    <recommendedName>
        <fullName evidence="5">NADH-quinone oxidoreductase subunit N</fullName>
        <ecNumber evidence="5">7.1.1.-</ecNumber>
    </recommendedName>
    <alternativeName>
        <fullName evidence="5">NADH dehydrogenase I subunit N</fullName>
    </alternativeName>
    <alternativeName>
        <fullName evidence="5">NDH-1 subunit N</fullName>
    </alternativeName>
</protein>
<keyword evidence="5" id="KW-0520">NAD</keyword>
<comment type="subunit">
    <text evidence="5">NDH-1 is composed of 14 different subunits. Subunits NuoA, H, J, K, L, M, N constitute the membrane sector of the complex.</text>
</comment>
<dbReference type="Proteomes" id="UP000241764">
    <property type="component" value="Unassembled WGS sequence"/>
</dbReference>
<proteinExistence type="inferred from homology"/>
<evidence type="ECO:0000256" key="1">
    <source>
        <dbReference type="ARBA" id="ARBA00004127"/>
    </source>
</evidence>
<sequence length="479" mass="51272">MTEAALFESILASLPEIVVVTGACVLLILGQFVPKGQAYFLVCASIAIVLIAVLGTLMLANEVRPAYAGMFIVDRFATFFKLLFYIATVLTFLLSPKYADIEGIQSSEYYVLLLLALSGMMIMASATDLLSIYVGLELMVLCTYVLTGFLRQQRRSNEAALKYVILGAVSTGIFLYGVSLIYGLTGTTQLDAVAAAVTGDPLDPGLLLAVVFIVAGLVFKVGAVPFHMWLPDVYEGAPMTITAFMSAGPKAAGFAVILRVFLNPLVASSHVWIIVAVIAVATMALGSFVALVQDNFKRLLAYSSIAHAGFALFGVVAGGADGIASVMLYLLIYAFMTLGIFATVIMMRNGDFSGEIIEDYTGFAKLHPALALLMLLYLFSLAGIPPTAGFFAKFYVLVALVERGFVMLAVIAVLLSAVAAYFYIRIVMVIYMREPERAFDPALTPLVRATLALTAAATIGIGLFPAWFLRLAQQSVFGG</sequence>
<dbReference type="AlphaFoldDB" id="A0A2P7BG40"/>
<dbReference type="Pfam" id="PF00361">
    <property type="entry name" value="Proton_antipo_M"/>
    <property type="match status" value="1"/>
</dbReference>
<name>A0A2P7BG40_9HYPH</name>
<dbReference type="GO" id="GO:0005886">
    <property type="term" value="C:plasma membrane"/>
    <property type="evidence" value="ECO:0007669"/>
    <property type="project" value="UniProtKB-SubCell"/>
</dbReference>
<keyword evidence="9" id="KW-1185">Reference proteome</keyword>
<feature type="transmembrane region" description="Helical" evidence="5">
    <location>
        <begin position="38"/>
        <end position="60"/>
    </location>
</feature>
<comment type="catalytic activity">
    <reaction evidence="5">
        <text>a quinone + NADH + 5 H(+)(in) = a quinol + NAD(+) + 4 H(+)(out)</text>
        <dbReference type="Rhea" id="RHEA:57888"/>
        <dbReference type="ChEBI" id="CHEBI:15378"/>
        <dbReference type="ChEBI" id="CHEBI:24646"/>
        <dbReference type="ChEBI" id="CHEBI:57540"/>
        <dbReference type="ChEBI" id="CHEBI:57945"/>
        <dbReference type="ChEBI" id="CHEBI:132124"/>
    </reaction>
</comment>
<feature type="transmembrane region" description="Helical" evidence="5">
    <location>
        <begin position="366"/>
        <end position="384"/>
    </location>
</feature>
<evidence type="ECO:0000313" key="9">
    <source>
        <dbReference type="Proteomes" id="UP000241764"/>
    </source>
</evidence>
<feature type="transmembrane region" description="Helical" evidence="5">
    <location>
        <begin position="132"/>
        <end position="151"/>
    </location>
</feature>